<dbReference type="InterPro" id="IPR012657">
    <property type="entry name" value="23S_rRNA-intervening_sequence"/>
</dbReference>
<evidence type="ECO:0000313" key="2">
    <source>
        <dbReference type="Proteomes" id="UP000230922"/>
    </source>
</evidence>
<gene>
    <name evidence="1" type="ORF">COT92_00720</name>
</gene>
<dbReference type="NCBIfam" id="TIGR02436">
    <property type="entry name" value="four helix bundle protein"/>
    <property type="match status" value="1"/>
</dbReference>
<dbReference type="Gene3D" id="1.20.1440.60">
    <property type="entry name" value="23S rRNA-intervening sequence"/>
    <property type="match status" value="1"/>
</dbReference>
<dbReference type="EMBL" id="PFAK01000010">
    <property type="protein sequence ID" value="PIR96516.1"/>
    <property type="molecule type" value="Genomic_DNA"/>
</dbReference>
<proteinExistence type="predicted"/>
<accession>A0A2H0VBQ9</accession>
<comment type="caution">
    <text evidence="1">The sequence shown here is derived from an EMBL/GenBank/DDBJ whole genome shotgun (WGS) entry which is preliminary data.</text>
</comment>
<dbReference type="PANTHER" id="PTHR38471:SF2">
    <property type="entry name" value="FOUR HELIX BUNDLE PROTEIN"/>
    <property type="match status" value="1"/>
</dbReference>
<protein>
    <submittedName>
        <fullName evidence="1">Four helix bundle protein</fullName>
    </submittedName>
</protein>
<evidence type="ECO:0000313" key="1">
    <source>
        <dbReference type="EMBL" id="PIR96516.1"/>
    </source>
</evidence>
<organism evidence="1 2">
    <name type="scientific">Candidatus Doudnabacteria bacterium CG10_big_fil_rev_8_21_14_0_10_42_18</name>
    <dbReference type="NCBI Taxonomy" id="1974552"/>
    <lineage>
        <taxon>Bacteria</taxon>
        <taxon>Candidatus Doudnaibacteriota</taxon>
    </lineage>
</organism>
<dbReference type="Proteomes" id="UP000230922">
    <property type="component" value="Unassembled WGS sequence"/>
</dbReference>
<sequence length="139" mass="15693">MNKNEENDKNNLNKERDLKKRTKAFAIRIIRLVQHLNEKGPISAKIIANRQLLRSGTAVVANYRAACRCKSRKDFISKMGTEVEECDETQLWLELLIDSGLVKLQLIHDLLKESGELTAIMTKSKGSAIKNQSKNKDAG</sequence>
<dbReference type="PIRSF" id="PIRSF035652">
    <property type="entry name" value="CHP02436"/>
    <property type="match status" value="1"/>
</dbReference>
<name>A0A2H0VBQ9_9BACT</name>
<dbReference type="Pfam" id="PF05635">
    <property type="entry name" value="23S_rRNA_IVP"/>
    <property type="match status" value="1"/>
</dbReference>
<dbReference type="SUPFAM" id="SSF158446">
    <property type="entry name" value="IVS-encoded protein-like"/>
    <property type="match status" value="1"/>
</dbReference>
<dbReference type="PANTHER" id="PTHR38471">
    <property type="entry name" value="FOUR HELIX BUNDLE PROTEIN"/>
    <property type="match status" value="1"/>
</dbReference>
<dbReference type="InterPro" id="IPR036583">
    <property type="entry name" value="23S_rRNA_IVS_sf"/>
</dbReference>
<reference evidence="2" key="1">
    <citation type="submission" date="2017-09" db="EMBL/GenBank/DDBJ databases">
        <title>Depth-based differentiation of microbial function through sediment-hosted aquifers and enrichment of novel symbionts in the deep terrestrial subsurface.</title>
        <authorList>
            <person name="Probst A.J."/>
            <person name="Ladd B."/>
            <person name="Jarett J.K."/>
            <person name="Geller-Mcgrath D.E."/>
            <person name="Sieber C.M.K."/>
            <person name="Emerson J.B."/>
            <person name="Anantharaman K."/>
            <person name="Thomas B.C."/>
            <person name="Malmstrom R."/>
            <person name="Stieglmeier M."/>
            <person name="Klingl A."/>
            <person name="Woyke T."/>
            <person name="Ryan C.M."/>
            <person name="Banfield J.F."/>
        </authorList>
    </citation>
    <scope>NUCLEOTIDE SEQUENCE [LARGE SCALE GENOMIC DNA]</scope>
</reference>
<dbReference type="AlphaFoldDB" id="A0A2H0VBQ9"/>